<dbReference type="AlphaFoldDB" id="A0A0P9FAW9"/>
<evidence type="ECO:0000313" key="5">
    <source>
        <dbReference type="Proteomes" id="UP000050509"/>
    </source>
</evidence>
<dbReference type="InterPro" id="IPR025306">
    <property type="entry name" value="Zn-bnd_dom_prob"/>
</dbReference>
<dbReference type="NCBIfam" id="TIGR04272">
    <property type="entry name" value="cxxc_cxxc_Mbark"/>
    <property type="match status" value="1"/>
</dbReference>
<evidence type="ECO:0000313" key="4">
    <source>
        <dbReference type="EMBL" id="KPV49727.1"/>
    </source>
</evidence>
<feature type="compositionally biased region" description="Gly residues" evidence="1">
    <location>
        <begin position="74"/>
        <end position="98"/>
    </location>
</feature>
<evidence type="ECO:0000259" key="3">
    <source>
        <dbReference type="Pfam" id="PF23477"/>
    </source>
</evidence>
<dbReference type="Proteomes" id="UP000050509">
    <property type="component" value="Unassembled WGS sequence"/>
</dbReference>
<sequence length="142" mass="15110">MSYADKTLTCRDCGTQFVFTAGEQEFYAQKGFTNEPTRCPSCRQARKQGGGRSSGGYGDRDSYSSGGYGDRDSYGGGGGYGNRRGGGGGGGRSFGGGGGDREMHSVTCASCGKEAKVPFLPRGDKPVYCDDCFQQQRRASRW</sequence>
<dbReference type="InterPro" id="IPR026363">
    <property type="entry name" value="CxxC-x17-CxxC_dom"/>
</dbReference>
<dbReference type="Pfam" id="PF13451">
    <property type="entry name" value="zf_Tbcl"/>
    <property type="match status" value="1"/>
</dbReference>
<comment type="caution">
    <text evidence="4">The sequence shown here is derived from an EMBL/GenBank/DDBJ whole genome shotgun (WGS) entry which is preliminary data.</text>
</comment>
<gene>
    <name evidence="4" type="ORF">SE17_30965</name>
</gene>
<dbReference type="EMBL" id="LJCR01001786">
    <property type="protein sequence ID" value="KPV49727.1"/>
    <property type="molecule type" value="Genomic_DNA"/>
</dbReference>
<protein>
    <submittedName>
        <fullName evidence="4">Uncharacterized protein</fullName>
    </submittedName>
</protein>
<feature type="compositionally biased region" description="Gly residues" evidence="1">
    <location>
        <begin position="48"/>
        <end position="57"/>
    </location>
</feature>
<name>A0A0P9FAW9_9CHLR</name>
<feature type="domain" description="CxxC-x17-CxxC" evidence="3">
    <location>
        <begin position="101"/>
        <end position="137"/>
    </location>
</feature>
<organism evidence="4 5">
    <name type="scientific">Kouleothrix aurantiaca</name>
    <dbReference type="NCBI Taxonomy" id="186479"/>
    <lineage>
        <taxon>Bacteria</taxon>
        <taxon>Bacillati</taxon>
        <taxon>Chloroflexota</taxon>
        <taxon>Chloroflexia</taxon>
        <taxon>Chloroflexales</taxon>
        <taxon>Roseiflexineae</taxon>
        <taxon>Roseiflexaceae</taxon>
        <taxon>Kouleothrix</taxon>
    </lineage>
</organism>
<accession>A0A0P9FAW9</accession>
<feature type="region of interest" description="Disordered" evidence="1">
    <location>
        <begin position="33"/>
        <end position="99"/>
    </location>
</feature>
<feature type="domain" description="Probable zinc-binding" evidence="2">
    <location>
        <begin position="4"/>
        <end position="48"/>
    </location>
</feature>
<proteinExistence type="predicted"/>
<evidence type="ECO:0000256" key="1">
    <source>
        <dbReference type="SAM" id="MobiDB-lite"/>
    </source>
</evidence>
<dbReference type="Pfam" id="PF23477">
    <property type="entry name" value="zf_Tbcl_2"/>
    <property type="match status" value="1"/>
</dbReference>
<evidence type="ECO:0000259" key="2">
    <source>
        <dbReference type="Pfam" id="PF13451"/>
    </source>
</evidence>
<keyword evidence="5" id="KW-1185">Reference proteome</keyword>
<reference evidence="4 5" key="1">
    <citation type="submission" date="2015-09" db="EMBL/GenBank/DDBJ databases">
        <title>Draft genome sequence of Kouleothrix aurantiaca JCM 19913.</title>
        <authorList>
            <person name="Hemp J."/>
        </authorList>
    </citation>
    <scope>NUCLEOTIDE SEQUENCE [LARGE SCALE GENOMIC DNA]</scope>
    <source>
        <strain evidence="4 5">COM-B</strain>
    </source>
</reference>
<dbReference type="PATRIC" id="fig|186479.3.peg.2974"/>